<evidence type="ECO:0000313" key="2">
    <source>
        <dbReference type="Proteomes" id="UP000049455"/>
    </source>
</evidence>
<dbReference type="OrthoDB" id="7857658at2"/>
<dbReference type="AlphaFoldDB" id="A0A0M7B9D9"/>
<organism evidence="1 2">
    <name type="scientific">Jannaschia seosinensis</name>
    <dbReference type="NCBI Taxonomy" id="313367"/>
    <lineage>
        <taxon>Bacteria</taxon>
        <taxon>Pseudomonadati</taxon>
        <taxon>Pseudomonadota</taxon>
        <taxon>Alphaproteobacteria</taxon>
        <taxon>Rhodobacterales</taxon>
        <taxon>Roseobacteraceae</taxon>
        <taxon>Jannaschia</taxon>
    </lineage>
</organism>
<dbReference type="EMBL" id="CYPR01000132">
    <property type="protein sequence ID" value="CUH39340.1"/>
    <property type="molecule type" value="Genomic_DNA"/>
</dbReference>
<dbReference type="Proteomes" id="UP000049455">
    <property type="component" value="Unassembled WGS sequence"/>
</dbReference>
<dbReference type="RefSeq" id="WP_055663544.1">
    <property type="nucleotide sequence ID" value="NZ_CYPR01000132.1"/>
</dbReference>
<accession>A0A0M7B9D9</accession>
<name>A0A0M7B9D9_9RHOB</name>
<evidence type="ECO:0000313" key="1">
    <source>
        <dbReference type="EMBL" id="CUH39340.1"/>
    </source>
</evidence>
<reference evidence="1 2" key="1">
    <citation type="submission" date="2015-09" db="EMBL/GenBank/DDBJ databases">
        <authorList>
            <person name="Jackson K.R."/>
            <person name="Lunt B.L."/>
            <person name="Fisher J.N.B."/>
            <person name="Gardner A.V."/>
            <person name="Bailey M.E."/>
            <person name="Deus L.M."/>
            <person name="Earl A.S."/>
            <person name="Gibby P.D."/>
            <person name="Hartmann K.A."/>
            <person name="Liu J.E."/>
            <person name="Manci A.M."/>
            <person name="Nielsen D.A."/>
            <person name="Solomon M.B."/>
            <person name="Breakwell D.P."/>
            <person name="Burnett S.H."/>
            <person name="Grose J.H."/>
        </authorList>
    </citation>
    <scope>NUCLEOTIDE SEQUENCE [LARGE SCALE GENOMIC DNA]</scope>
    <source>
        <strain evidence="1 2">CECT 7799</strain>
    </source>
</reference>
<proteinExistence type="predicted"/>
<keyword evidence="2" id="KW-1185">Reference proteome</keyword>
<protein>
    <submittedName>
        <fullName evidence="1">Uncharacterized protein</fullName>
    </submittedName>
</protein>
<sequence length="125" mass="13607">MEPKALIELAKQIEAEPEYDADLCRTAFDQVEVHLPEIDKEMIRKGALGTVDAVLLIVDHGLPGWTISMHGTASERHGDWTTSLRRSDTQDNDAVIGIGKGPKLSNTLVAALLKALAHRPPEAAF</sequence>
<gene>
    <name evidence="1" type="ORF">JSE7799_02064</name>
</gene>